<dbReference type="EC" id="1.5.1.3" evidence="3"/>
<dbReference type="PROSITE" id="PS00075">
    <property type="entry name" value="DHFR_1"/>
    <property type="match status" value="1"/>
</dbReference>
<keyword evidence="6" id="KW-0489">Methyltransferase</keyword>
<evidence type="ECO:0000256" key="5">
    <source>
        <dbReference type="ARBA" id="ARBA00022563"/>
    </source>
</evidence>
<dbReference type="EMBL" id="JATAAI010000001">
    <property type="protein sequence ID" value="KAK1749218.1"/>
    <property type="molecule type" value="Genomic_DNA"/>
</dbReference>
<organism evidence="14 15">
    <name type="scientific">Skeletonema marinoi</name>
    <dbReference type="NCBI Taxonomy" id="267567"/>
    <lineage>
        <taxon>Eukaryota</taxon>
        <taxon>Sar</taxon>
        <taxon>Stramenopiles</taxon>
        <taxon>Ochrophyta</taxon>
        <taxon>Bacillariophyta</taxon>
        <taxon>Coscinodiscophyceae</taxon>
        <taxon>Thalassiosirophycidae</taxon>
        <taxon>Thalassiosirales</taxon>
        <taxon>Skeletonemataceae</taxon>
        <taxon>Skeletonema</taxon>
        <taxon>Skeletonema marinoi-dohrnii complex</taxon>
    </lineage>
</organism>
<name>A0AAD9DKZ4_9STRA</name>
<dbReference type="SUPFAM" id="SSF53597">
    <property type="entry name" value="Dihydrofolate reductase-like"/>
    <property type="match status" value="1"/>
</dbReference>
<dbReference type="GO" id="GO:0005739">
    <property type="term" value="C:mitochondrion"/>
    <property type="evidence" value="ECO:0007669"/>
    <property type="project" value="TreeGrafter"/>
</dbReference>
<dbReference type="PROSITE" id="PS51330">
    <property type="entry name" value="DHFR_2"/>
    <property type="match status" value="1"/>
</dbReference>
<comment type="function">
    <text evidence="11">Bifunctional enzyme. Involved in de novo dTMP biosynthesis. Key enzyme in folate metabolism. Catalyzes an essential reaction for de novo glycine and purine synthesis, DNA precursor synthesis, and for the conversion of dUMP to dTMP.</text>
</comment>
<evidence type="ECO:0000313" key="14">
    <source>
        <dbReference type="EMBL" id="KAK1749218.1"/>
    </source>
</evidence>
<dbReference type="PANTHER" id="PTHR48069">
    <property type="entry name" value="DIHYDROFOLATE REDUCTASE"/>
    <property type="match status" value="1"/>
</dbReference>
<gene>
    <name evidence="14" type="ORF">QTG54_001157</name>
</gene>
<dbReference type="GO" id="GO:0046452">
    <property type="term" value="P:dihydrofolate metabolic process"/>
    <property type="evidence" value="ECO:0007669"/>
    <property type="project" value="TreeGrafter"/>
</dbReference>
<dbReference type="AlphaFoldDB" id="A0AAD9DKZ4"/>
<dbReference type="PRINTS" id="PR00070">
    <property type="entry name" value="DHFR"/>
</dbReference>
<dbReference type="GO" id="GO:0050661">
    <property type="term" value="F:NADP binding"/>
    <property type="evidence" value="ECO:0007669"/>
    <property type="project" value="InterPro"/>
</dbReference>
<evidence type="ECO:0000256" key="7">
    <source>
        <dbReference type="ARBA" id="ARBA00022679"/>
    </source>
</evidence>
<evidence type="ECO:0000256" key="3">
    <source>
        <dbReference type="ARBA" id="ARBA00012856"/>
    </source>
</evidence>
<evidence type="ECO:0000256" key="12">
    <source>
        <dbReference type="RuleBase" id="RU004474"/>
    </source>
</evidence>
<evidence type="ECO:0000256" key="6">
    <source>
        <dbReference type="ARBA" id="ARBA00022603"/>
    </source>
</evidence>
<dbReference type="Proteomes" id="UP001224775">
    <property type="component" value="Unassembled WGS sequence"/>
</dbReference>
<evidence type="ECO:0000256" key="11">
    <source>
        <dbReference type="ARBA" id="ARBA00025154"/>
    </source>
</evidence>
<evidence type="ECO:0000256" key="10">
    <source>
        <dbReference type="ARBA" id="ARBA00023002"/>
    </source>
</evidence>
<keyword evidence="5" id="KW-0554">One-carbon metabolism</keyword>
<evidence type="ECO:0000259" key="13">
    <source>
        <dbReference type="PROSITE" id="PS51330"/>
    </source>
</evidence>
<comment type="pathway">
    <text evidence="1">Cofactor biosynthesis; tetrahydrofolate biosynthesis; 5,6,7,8-tetrahydrofolate from 7,8-dihydrofolate: step 1/1.</text>
</comment>
<dbReference type="GO" id="GO:0004146">
    <property type="term" value="F:dihydrofolate reductase activity"/>
    <property type="evidence" value="ECO:0007669"/>
    <property type="project" value="UniProtKB-EC"/>
</dbReference>
<dbReference type="InterPro" id="IPR017925">
    <property type="entry name" value="DHFR_CS"/>
</dbReference>
<keyword evidence="9" id="KW-0521">NADP</keyword>
<dbReference type="GO" id="GO:0009165">
    <property type="term" value="P:nucleotide biosynthetic process"/>
    <property type="evidence" value="ECO:0007669"/>
    <property type="project" value="UniProtKB-KW"/>
</dbReference>
<keyword evidence="15" id="KW-1185">Reference proteome</keyword>
<keyword evidence="8" id="KW-0545">Nucleotide biosynthesis</keyword>
<evidence type="ECO:0000256" key="8">
    <source>
        <dbReference type="ARBA" id="ARBA00022727"/>
    </source>
</evidence>
<keyword evidence="10 14" id="KW-0560">Oxidoreductase</keyword>
<protein>
    <recommendedName>
        <fullName evidence="4">Bifunctional dihydrofolate reductase-thymidylate synthase</fullName>
        <ecNumber evidence="3">1.5.1.3</ecNumber>
        <ecNumber evidence="2">2.1.1.45</ecNumber>
    </recommendedName>
</protein>
<dbReference type="Gene3D" id="3.40.430.10">
    <property type="entry name" value="Dihydrofolate Reductase, subunit A"/>
    <property type="match status" value="1"/>
</dbReference>
<feature type="domain" description="DHFR" evidence="13">
    <location>
        <begin position="1"/>
        <end position="191"/>
    </location>
</feature>
<dbReference type="InterPro" id="IPR012259">
    <property type="entry name" value="DHFR"/>
</dbReference>
<evidence type="ECO:0000256" key="9">
    <source>
        <dbReference type="ARBA" id="ARBA00022857"/>
    </source>
</evidence>
<keyword evidence="7" id="KW-0808">Transferase</keyword>
<comment type="caution">
    <text evidence="14">The sequence shown here is derived from an EMBL/GenBank/DDBJ whole genome shotgun (WGS) entry which is preliminary data.</text>
</comment>
<proteinExistence type="inferred from homology"/>
<dbReference type="GO" id="GO:0046654">
    <property type="term" value="P:tetrahydrofolate biosynthetic process"/>
    <property type="evidence" value="ECO:0007669"/>
    <property type="project" value="InterPro"/>
</dbReference>
<dbReference type="EC" id="2.1.1.45" evidence="2"/>
<dbReference type="GO" id="GO:0032259">
    <property type="term" value="P:methylation"/>
    <property type="evidence" value="ECO:0007669"/>
    <property type="project" value="UniProtKB-KW"/>
</dbReference>
<dbReference type="GO" id="GO:0006730">
    <property type="term" value="P:one-carbon metabolic process"/>
    <property type="evidence" value="ECO:0007669"/>
    <property type="project" value="UniProtKB-KW"/>
</dbReference>
<accession>A0AAD9DKZ4</accession>
<dbReference type="GO" id="GO:0046655">
    <property type="term" value="P:folic acid metabolic process"/>
    <property type="evidence" value="ECO:0007669"/>
    <property type="project" value="TreeGrafter"/>
</dbReference>
<evidence type="ECO:0000256" key="4">
    <source>
        <dbReference type="ARBA" id="ARBA00019798"/>
    </source>
</evidence>
<comment type="similarity">
    <text evidence="12">Belongs to the dihydrofolate reductase family.</text>
</comment>
<dbReference type="InterPro" id="IPR001796">
    <property type="entry name" value="DHFR_dom"/>
</dbReference>
<evidence type="ECO:0000256" key="1">
    <source>
        <dbReference type="ARBA" id="ARBA00004903"/>
    </source>
</evidence>
<evidence type="ECO:0000256" key="2">
    <source>
        <dbReference type="ARBA" id="ARBA00011947"/>
    </source>
</evidence>
<reference evidence="14" key="1">
    <citation type="submission" date="2023-06" db="EMBL/GenBank/DDBJ databases">
        <title>Survivors Of The Sea: Transcriptome response of Skeletonema marinoi to long-term dormancy.</title>
        <authorList>
            <person name="Pinder M.I.M."/>
            <person name="Kourtchenko O."/>
            <person name="Robertson E.K."/>
            <person name="Larsson T."/>
            <person name="Maumus F."/>
            <person name="Osuna-Cruz C.M."/>
            <person name="Vancaester E."/>
            <person name="Stenow R."/>
            <person name="Vandepoele K."/>
            <person name="Ploug H."/>
            <person name="Bruchert V."/>
            <person name="Godhe A."/>
            <person name="Topel M."/>
        </authorList>
    </citation>
    <scope>NUCLEOTIDE SEQUENCE</scope>
    <source>
        <strain evidence="14">R05AC</strain>
    </source>
</reference>
<dbReference type="InterPro" id="IPR024072">
    <property type="entry name" value="DHFR-like_dom_sf"/>
</dbReference>
<evidence type="ECO:0000313" key="15">
    <source>
        <dbReference type="Proteomes" id="UP001224775"/>
    </source>
</evidence>
<dbReference type="Pfam" id="PF00186">
    <property type="entry name" value="DHFR_1"/>
    <property type="match status" value="1"/>
</dbReference>
<sequence length="191" mass="21847">MTNNQVIGVDGSLPWKNLTQDWNHFVNLTRNKVLLVGRKTFGLEDPSLAHIQHCRACVVVSQSMNQEDLIKARVASGSEHLALELLLASSLEEALELARLEKRKRTWQSNTCYDHDDSIDCWVAGGEMIYKEALRHPDVMEVQLTHVDMTVDTNHFRDVAFFPYEDVKVNDFVEVSTKTIGNCEFKVMRKI</sequence>
<dbReference type="PANTHER" id="PTHR48069:SF3">
    <property type="entry name" value="DIHYDROFOLATE REDUCTASE"/>
    <property type="match status" value="1"/>
</dbReference>
<dbReference type="GO" id="GO:0004799">
    <property type="term" value="F:thymidylate synthase activity"/>
    <property type="evidence" value="ECO:0007669"/>
    <property type="project" value="UniProtKB-EC"/>
</dbReference>